<comment type="caution">
    <text evidence="1">The sequence shown here is derived from an EMBL/GenBank/DDBJ whole genome shotgun (WGS) entry which is preliminary data.</text>
</comment>
<gene>
    <name evidence="1" type="ORF">RPERSI_LOCUS16609</name>
</gene>
<proteinExistence type="predicted"/>
<sequence length="47" mass="5427">FVFIIDTSKKEANSSNYCKIKVLTLDDGTIVHYRTTQRATWKPYNCG</sequence>
<evidence type="ECO:0000313" key="2">
    <source>
        <dbReference type="Proteomes" id="UP000789920"/>
    </source>
</evidence>
<evidence type="ECO:0000313" key="1">
    <source>
        <dbReference type="EMBL" id="CAG8772770.1"/>
    </source>
</evidence>
<protein>
    <submittedName>
        <fullName evidence="1">20580_t:CDS:1</fullName>
    </submittedName>
</protein>
<accession>A0ACA9R1L0</accession>
<dbReference type="Proteomes" id="UP000789920">
    <property type="component" value="Unassembled WGS sequence"/>
</dbReference>
<organism evidence="1 2">
    <name type="scientific">Racocetra persica</name>
    <dbReference type="NCBI Taxonomy" id="160502"/>
    <lineage>
        <taxon>Eukaryota</taxon>
        <taxon>Fungi</taxon>
        <taxon>Fungi incertae sedis</taxon>
        <taxon>Mucoromycota</taxon>
        <taxon>Glomeromycotina</taxon>
        <taxon>Glomeromycetes</taxon>
        <taxon>Diversisporales</taxon>
        <taxon>Gigasporaceae</taxon>
        <taxon>Racocetra</taxon>
    </lineage>
</organism>
<reference evidence="1" key="1">
    <citation type="submission" date="2021-06" db="EMBL/GenBank/DDBJ databases">
        <authorList>
            <person name="Kallberg Y."/>
            <person name="Tangrot J."/>
            <person name="Rosling A."/>
        </authorList>
    </citation>
    <scope>NUCLEOTIDE SEQUENCE</scope>
    <source>
        <strain evidence="1">MA461A</strain>
    </source>
</reference>
<keyword evidence="2" id="KW-1185">Reference proteome</keyword>
<dbReference type="EMBL" id="CAJVQC010041353">
    <property type="protein sequence ID" value="CAG8772770.1"/>
    <property type="molecule type" value="Genomic_DNA"/>
</dbReference>
<feature type="non-terminal residue" evidence="1">
    <location>
        <position position="1"/>
    </location>
</feature>
<name>A0ACA9R1L0_9GLOM</name>